<dbReference type="EMBL" id="CP040819">
    <property type="protein sequence ID" value="QDL94158.1"/>
    <property type="molecule type" value="Genomic_DNA"/>
</dbReference>
<evidence type="ECO:0000256" key="1">
    <source>
        <dbReference type="ARBA" id="ARBA00000085"/>
    </source>
</evidence>
<dbReference type="PRINTS" id="PR00344">
    <property type="entry name" value="BCTRLSENSOR"/>
</dbReference>
<dbReference type="SUPFAM" id="SSF52172">
    <property type="entry name" value="CheY-like"/>
    <property type="match status" value="1"/>
</dbReference>
<comment type="catalytic activity">
    <reaction evidence="1">
        <text>ATP + protein L-histidine = ADP + protein N-phospho-L-histidine.</text>
        <dbReference type="EC" id="2.7.13.3"/>
    </reaction>
</comment>
<evidence type="ECO:0000256" key="6">
    <source>
        <dbReference type="ARBA" id="ARBA00022692"/>
    </source>
</evidence>
<dbReference type="InterPro" id="IPR003594">
    <property type="entry name" value="HATPase_dom"/>
</dbReference>
<dbReference type="SUPFAM" id="SSF47226">
    <property type="entry name" value="Histidine-containing phosphotransfer domain, HPT domain"/>
    <property type="match status" value="1"/>
</dbReference>
<dbReference type="Gene3D" id="1.10.287.130">
    <property type="match status" value="1"/>
</dbReference>
<dbReference type="PANTHER" id="PTHR45339">
    <property type="entry name" value="HYBRID SIGNAL TRANSDUCTION HISTIDINE KINASE J"/>
    <property type="match status" value="1"/>
</dbReference>
<evidence type="ECO:0000313" key="17">
    <source>
        <dbReference type="Proteomes" id="UP000305888"/>
    </source>
</evidence>
<dbReference type="GO" id="GO:0005886">
    <property type="term" value="C:plasma membrane"/>
    <property type="evidence" value="ECO:0007669"/>
    <property type="project" value="UniProtKB-SubCell"/>
</dbReference>
<dbReference type="InterPro" id="IPR036890">
    <property type="entry name" value="HATPase_C_sf"/>
</dbReference>
<gene>
    <name evidence="16" type="ORF">FDP22_20095</name>
</gene>
<evidence type="ECO:0000256" key="10">
    <source>
        <dbReference type="ARBA" id="ARBA00023012"/>
    </source>
</evidence>
<proteinExistence type="predicted"/>
<sequence length="544" mass="57773">MADTTIPSALTPEQLTGTGAARYFAMLAHDMRTAIGGITGSLALIDSRNLDPDTRARIDRATESADLLVRLLEGALDVAEMDAPPVIAPIDLAHILRSQSRMWMAEAERKGLRLDVTFDMSAPDMLMVDATRLGRVLSNLVGNAVKFTDEGFVSLRASADASGAPIFEITDAGPGLPEEIGTRLFQAYGRPEGATKPGTGLGLHIASSLVVQMGGTISLENRPDARGCVARVVLPREAADVPQDLPEEPAPRAERGAAALRSVSSVTRLPGEGEERLSGPKLPDLGGLRILMAEDNLTNQLVAGQMLQSMNAQVTVASDGAEALELLDVQSFDLLLIDIEMPRVSGLDVIRRVRAFEDSRARLPLIALTAYAMREHREKIAAAGADGLIAKPIMGIREFGLEILRLLGRPVPAEPRPRRQERAGPAPVVEESVVDRAVFDALAETIGLEGMHELLTKVQEDLERVSAGITDGIARRDSGTVRARTHILISVAGAVGASGVQSLAEELNAAAHRDDWDTISDLGTRAVGGISDLIGFVAGQRAPG</sequence>
<feature type="region of interest" description="Disordered" evidence="13">
    <location>
        <begin position="242"/>
        <end position="280"/>
    </location>
</feature>
<organism evidence="16 17">
    <name type="scientific">Paroceanicella profunda</name>
    <dbReference type="NCBI Taxonomy" id="2579971"/>
    <lineage>
        <taxon>Bacteria</taxon>
        <taxon>Pseudomonadati</taxon>
        <taxon>Pseudomonadota</taxon>
        <taxon>Alphaproteobacteria</taxon>
        <taxon>Rhodobacterales</taxon>
        <taxon>Paracoccaceae</taxon>
        <taxon>Paroceanicella</taxon>
    </lineage>
</organism>
<evidence type="ECO:0000313" key="16">
    <source>
        <dbReference type="EMBL" id="QDL94158.1"/>
    </source>
</evidence>
<dbReference type="SMART" id="SM00387">
    <property type="entry name" value="HATPase_c"/>
    <property type="match status" value="1"/>
</dbReference>
<evidence type="ECO:0000256" key="11">
    <source>
        <dbReference type="ARBA" id="ARBA00023136"/>
    </source>
</evidence>
<keyword evidence="6" id="KW-0812">Transmembrane</keyword>
<dbReference type="InterPro" id="IPR003661">
    <property type="entry name" value="HisK_dim/P_dom"/>
</dbReference>
<reference evidence="16 17" key="1">
    <citation type="submission" date="2019-06" db="EMBL/GenBank/DDBJ databases">
        <title>Genome sequence of Rhodobacteraceae bacterium D4M1.</title>
        <authorList>
            <person name="Cao J."/>
        </authorList>
    </citation>
    <scope>NUCLEOTIDE SEQUENCE [LARGE SCALE GENOMIC DNA]</scope>
    <source>
        <strain evidence="16 17">D4M1</strain>
        <plasmid evidence="17">pd4m1a</plasmid>
    </source>
</reference>
<dbReference type="AlphaFoldDB" id="A0A5B8FJC9"/>
<dbReference type="SUPFAM" id="SSF47384">
    <property type="entry name" value="Homodimeric domain of signal transducing histidine kinase"/>
    <property type="match status" value="1"/>
</dbReference>
<evidence type="ECO:0000256" key="4">
    <source>
        <dbReference type="ARBA" id="ARBA00022475"/>
    </source>
</evidence>
<dbReference type="GO" id="GO:0000155">
    <property type="term" value="F:phosphorelay sensor kinase activity"/>
    <property type="evidence" value="ECO:0007669"/>
    <property type="project" value="InterPro"/>
</dbReference>
<evidence type="ECO:0000256" key="7">
    <source>
        <dbReference type="ARBA" id="ARBA00022741"/>
    </source>
</evidence>
<dbReference type="CDD" id="cd17546">
    <property type="entry name" value="REC_hyHK_CKI1_RcsC-like"/>
    <property type="match status" value="1"/>
</dbReference>
<dbReference type="Gene3D" id="3.30.565.10">
    <property type="entry name" value="Histidine kinase-like ATPase, C-terminal domain"/>
    <property type="match status" value="1"/>
</dbReference>
<dbReference type="InterPro" id="IPR036097">
    <property type="entry name" value="HisK_dim/P_sf"/>
</dbReference>
<dbReference type="Proteomes" id="UP000305888">
    <property type="component" value="Plasmid pD4M1A"/>
</dbReference>
<dbReference type="SMART" id="SM00388">
    <property type="entry name" value="HisKA"/>
    <property type="match status" value="1"/>
</dbReference>
<dbReference type="CDD" id="cd00082">
    <property type="entry name" value="HisKA"/>
    <property type="match status" value="1"/>
</dbReference>
<geneLocation type="plasmid" evidence="17">
    <name>pd4m1a</name>
</geneLocation>
<evidence type="ECO:0000256" key="9">
    <source>
        <dbReference type="ARBA" id="ARBA00022989"/>
    </source>
</evidence>
<dbReference type="EC" id="2.7.13.3" evidence="3"/>
<feature type="domain" description="Histidine kinase" evidence="14">
    <location>
        <begin position="26"/>
        <end position="238"/>
    </location>
</feature>
<dbReference type="Gene3D" id="1.20.120.160">
    <property type="entry name" value="HPT domain"/>
    <property type="match status" value="1"/>
</dbReference>
<keyword evidence="10" id="KW-0902">Two-component regulatory system</keyword>
<dbReference type="KEGG" id="ppru:FDP22_20095"/>
<keyword evidence="5 12" id="KW-0597">Phosphoprotein</keyword>
<dbReference type="PROSITE" id="PS50109">
    <property type="entry name" value="HIS_KIN"/>
    <property type="match status" value="1"/>
</dbReference>
<dbReference type="Pfam" id="PF00512">
    <property type="entry name" value="HisKA"/>
    <property type="match status" value="1"/>
</dbReference>
<evidence type="ECO:0000259" key="14">
    <source>
        <dbReference type="PROSITE" id="PS50109"/>
    </source>
</evidence>
<evidence type="ECO:0000256" key="12">
    <source>
        <dbReference type="PROSITE-ProRule" id="PRU00169"/>
    </source>
</evidence>
<keyword evidence="9" id="KW-1133">Transmembrane helix</keyword>
<keyword evidence="16" id="KW-0614">Plasmid</keyword>
<feature type="modified residue" description="4-aspartylphosphate" evidence="12">
    <location>
        <position position="338"/>
    </location>
</feature>
<feature type="domain" description="Response regulatory" evidence="15">
    <location>
        <begin position="289"/>
        <end position="406"/>
    </location>
</feature>
<name>A0A5B8FJC9_9RHOB</name>
<keyword evidence="4" id="KW-1003">Cell membrane</keyword>
<dbReference type="SUPFAM" id="SSF55874">
    <property type="entry name" value="ATPase domain of HSP90 chaperone/DNA topoisomerase II/histidine kinase"/>
    <property type="match status" value="1"/>
</dbReference>
<keyword evidence="8" id="KW-0067">ATP-binding</keyword>
<evidence type="ECO:0000259" key="15">
    <source>
        <dbReference type="PROSITE" id="PS50110"/>
    </source>
</evidence>
<dbReference type="RefSeq" id="WP_138578001.1">
    <property type="nucleotide sequence ID" value="NZ_CP040819.1"/>
</dbReference>
<evidence type="ECO:0000256" key="3">
    <source>
        <dbReference type="ARBA" id="ARBA00012438"/>
    </source>
</evidence>
<accession>A0A5B8FJC9</accession>
<dbReference type="InterPro" id="IPR001789">
    <property type="entry name" value="Sig_transdc_resp-reg_receiver"/>
</dbReference>
<evidence type="ECO:0000256" key="5">
    <source>
        <dbReference type="ARBA" id="ARBA00022553"/>
    </source>
</evidence>
<keyword evidence="11" id="KW-0472">Membrane</keyword>
<dbReference type="InterPro" id="IPR036641">
    <property type="entry name" value="HPT_dom_sf"/>
</dbReference>
<dbReference type="PANTHER" id="PTHR45339:SF1">
    <property type="entry name" value="HYBRID SIGNAL TRANSDUCTION HISTIDINE KINASE J"/>
    <property type="match status" value="1"/>
</dbReference>
<evidence type="ECO:0000256" key="2">
    <source>
        <dbReference type="ARBA" id="ARBA00004651"/>
    </source>
</evidence>
<dbReference type="Pfam" id="PF00072">
    <property type="entry name" value="Response_reg"/>
    <property type="match status" value="1"/>
</dbReference>
<dbReference type="Gene3D" id="3.40.50.2300">
    <property type="match status" value="1"/>
</dbReference>
<dbReference type="InterPro" id="IPR011006">
    <property type="entry name" value="CheY-like_superfamily"/>
</dbReference>
<dbReference type="OrthoDB" id="7873557at2"/>
<dbReference type="InterPro" id="IPR005467">
    <property type="entry name" value="His_kinase_dom"/>
</dbReference>
<dbReference type="GO" id="GO:0005524">
    <property type="term" value="F:ATP binding"/>
    <property type="evidence" value="ECO:0007669"/>
    <property type="project" value="UniProtKB-KW"/>
</dbReference>
<evidence type="ECO:0000256" key="8">
    <source>
        <dbReference type="ARBA" id="ARBA00022840"/>
    </source>
</evidence>
<evidence type="ECO:0000256" key="13">
    <source>
        <dbReference type="SAM" id="MobiDB-lite"/>
    </source>
</evidence>
<comment type="subcellular location">
    <subcellularLocation>
        <location evidence="2">Cell membrane</location>
        <topology evidence="2">Multi-pass membrane protein</topology>
    </subcellularLocation>
</comment>
<keyword evidence="7" id="KW-0547">Nucleotide-binding</keyword>
<dbReference type="Pfam" id="PF02518">
    <property type="entry name" value="HATPase_c"/>
    <property type="match status" value="1"/>
</dbReference>
<dbReference type="PROSITE" id="PS50110">
    <property type="entry name" value="RESPONSE_REGULATORY"/>
    <property type="match status" value="1"/>
</dbReference>
<protein>
    <recommendedName>
        <fullName evidence="3">histidine kinase</fullName>
        <ecNumber evidence="3">2.7.13.3</ecNumber>
    </recommendedName>
</protein>
<keyword evidence="17" id="KW-1185">Reference proteome</keyword>
<dbReference type="SMART" id="SM00448">
    <property type="entry name" value="REC"/>
    <property type="match status" value="1"/>
</dbReference>
<dbReference type="InterPro" id="IPR004358">
    <property type="entry name" value="Sig_transdc_His_kin-like_C"/>
</dbReference>